<dbReference type="Gene3D" id="3.40.50.11440">
    <property type="match status" value="1"/>
</dbReference>
<feature type="domain" description="LarA-like N-terminal" evidence="1">
    <location>
        <begin position="2"/>
        <end position="163"/>
    </location>
</feature>
<organism evidence="2">
    <name type="scientific">gut metagenome</name>
    <dbReference type="NCBI Taxonomy" id="749906"/>
    <lineage>
        <taxon>unclassified sequences</taxon>
        <taxon>metagenomes</taxon>
        <taxon>organismal metagenomes</taxon>
    </lineage>
</organism>
<evidence type="ECO:0000259" key="1">
    <source>
        <dbReference type="Pfam" id="PF09861"/>
    </source>
</evidence>
<accession>J9FQS7</accession>
<dbReference type="InterPro" id="IPR048068">
    <property type="entry name" value="LarA-like"/>
</dbReference>
<gene>
    <name evidence="2" type="ORF">EVA_14587</name>
</gene>
<name>J9FQS7_9ZZZZ</name>
<dbReference type="GO" id="GO:0050043">
    <property type="term" value="F:lactate racemase activity"/>
    <property type="evidence" value="ECO:0007669"/>
    <property type="project" value="InterPro"/>
</dbReference>
<comment type="caution">
    <text evidence="2">The sequence shown here is derived from an EMBL/GenBank/DDBJ whole genome shotgun (WGS) entry which is preliminary data.</text>
</comment>
<reference evidence="2" key="1">
    <citation type="journal article" date="2012" name="PLoS ONE">
        <title>Gene sets for utilization of primary and secondary nutrition supplies in the distal gut of endangered iberian lynx.</title>
        <authorList>
            <person name="Alcaide M."/>
            <person name="Messina E."/>
            <person name="Richter M."/>
            <person name="Bargiela R."/>
            <person name="Peplies J."/>
            <person name="Huws S.A."/>
            <person name="Newbold C.J."/>
            <person name="Golyshin P.N."/>
            <person name="Simon M.A."/>
            <person name="Lopez G."/>
            <person name="Yakimov M.M."/>
            <person name="Ferrer M."/>
        </authorList>
    </citation>
    <scope>NUCLEOTIDE SEQUENCE</scope>
</reference>
<dbReference type="Pfam" id="PF09861">
    <property type="entry name" value="Lar_N"/>
    <property type="match status" value="1"/>
</dbReference>
<dbReference type="PANTHER" id="PTHR33171">
    <property type="entry name" value="LAR_N DOMAIN-CONTAINING PROTEIN"/>
    <property type="match status" value="1"/>
</dbReference>
<dbReference type="PANTHER" id="PTHR33171:SF17">
    <property type="entry name" value="LARA-LIKE N-TERMINAL DOMAIN-CONTAINING PROTEIN"/>
    <property type="match status" value="1"/>
</dbReference>
<dbReference type="EMBL" id="AMCI01004836">
    <property type="protein sequence ID" value="EJW97306.1"/>
    <property type="molecule type" value="Genomic_DNA"/>
</dbReference>
<protein>
    <recommendedName>
        <fullName evidence="1">LarA-like N-terminal domain-containing protein</fullName>
    </recommendedName>
</protein>
<feature type="non-terminal residue" evidence="2">
    <location>
        <position position="224"/>
    </location>
</feature>
<evidence type="ECO:0000313" key="2">
    <source>
        <dbReference type="EMBL" id="EJW97306.1"/>
    </source>
</evidence>
<proteinExistence type="predicted"/>
<dbReference type="AlphaFoldDB" id="J9FQS7"/>
<sequence length="224" mass="25217">MKPLSELAFPGAKVVFVVPDRVKGGEQPTSHRKMSIKFILRELYAKGVKKEDIQFIISNGLHPRAKPEDYRAIFGDELFNEFWPTKQMDSHDSEDPDNVVFCGNTDRGDPVYMNKKVRDADIAILIGHVQGNPYGGYSGGYKHCATGISNWRCIASHHVPEVMHRDDFTPVNGGSLMRKKFNEIGMKMEEAMGHPFFCCDAVLDSQSRQISIFSGYAKEMQPIS</sequence>
<dbReference type="InterPro" id="IPR018657">
    <property type="entry name" value="LarA-like_N"/>
</dbReference>